<evidence type="ECO:0000256" key="3">
    <source>
        <dbReference type="ARBA" id="ARBA00022801"/>
    </source>
</evidence>
<dbReference type="RefSeq" id="YP_009240540.1">
    <property type="nucleotide sequence ID" value="NC_029745.1"/>
</dbReference>
<evidence type="ECO:0000256" key="2">
    <source>
        <dbReference type="ARBA" id="ARBA00022759"/>
    </source>
</evidence>
<dbReference type="SMART" id="SM00496">
    <property type="entry name" value="IENR2"/>
    <property type="match status" value="2"/>
</dbReference>
<accession>A0A140IMV4</accession>
<organism evidence="6">
    <name type="scientific">Pyronema omphalodes</name>
    <dbReference type="NCBI Taxonomy" id="337075"/>
    <lineage>
        <taxon>Eukaryota</taxon>
        <taxon>Fungi</taxon>
        <taxon>Dikarya</taxon>
        <taxon>Ascomycota</taxon>
        <taxon>Pezizomycotina</taxon>
        <taxon>Pezizomycetes</taxon>
        <taxon>Pezizales</taxon>
        <taxon>Pyronemataceae</taxon>
        <taxon>Pyronema</taxon>
    </lineage>
</organism>
<dbReference type="SMART" id="SM00497">
    <property type="entry name" value="IENR1"/>
    <property type="match status" value="1"/>
</dbReference>
<dbReference type="GO" id="GO:0016787">
    <property type="term" value="F:hydrolase activity"/>
    <property type="evidence" value="ECO:0007669"/>
    <property type="project" value="UniProtKB-KW"/>
</dbReference>
<dbReference type="InterPro" id="IPR003647">
    <property type="entry name" value="Intron_nuc_1_rpt"/>
</dbReference>
<keyword evidence="6" id="KW-0496">Mitochondrion</keyword>
<keyword evidence="3" id="KW-0378">Hydrolase</keyword>
<keyword evidence="2 6" id="KW-0255">Endonuclease</keyword>
<dbReference type="InterPro" id="IPR003611">
    <property type="entry name" value="NUMOD3"/>
</dbReference>
<dbReference type="SUPFAM" id="SSF64496">
    <property type="entry name" value="DNA-binding domain of intron-encoded endonucleases"/>
    <property type="match status" value="1"/>
</dbReference>
<keyword evidence="1" id="KW-0540">Nuclease</keyword>
<sequence>MKGRKHSELTKNRMSEAKKGSNLSEGTKKRIGEAMKVVRLEVLNLESGIKTVYPSISEAQWALDIPRSSISMYILRNTDKPYKGQYKITKIVE</sequence>
<dbReference type="Pfam" id="PF07460">
    <property type="entry name" value="NUMOD3"/>
    <property type="match status" value="1"/>
</dbReference>
<reference evidence="6" key="1">
    <citation type="journal article" date="2016" name="Genome Announc.">
        <title>Complete Mitochondrial Genome Sequence of the Pezizomycete Pyronema confluens.</title>
        <authorList>
            <person name="Nowrousian M."/>
        </authorList>
    </citation>
    <scope>NUCLEOTIDE SEQUENCE</scope>
    <source>
        <strain evidence="6">CBS 100304</strain>
    </source>
</reference>
<dbReference type="GO" id="GO:0004519">
    <property type="term" value="F:endonuclease activity"/>
    <property type="evidence" value="ECO:0007669"/>
    <property type="project" value="UniProtKB-KW"/>
</dbReference>
<dbReference type="GO" id="GO:0003677">
    <property type="term" value="F:DNA binding"/>
    <property type="evidence" value="ECO:0007669"/>
    <property type="project" value="InterPro"/>
</dbReference>
<evidence type="ECO:0000256" key="1">
    <source>
        <dbReference type="ARBA" id="ARBA00022722"/>
    </source>
</evidence>
<gene>
    <name evidence="6" type="ORF">AWR43_015</name>
</gene>
<feature type="domain" description="Nuclease associated modular" evidence="5">
    <location>
        <begin position="19"/>
        <end position="35"/>
    </location>
</feature>
<name>A0A140IMV4_9PEZI</name>
<geneLocation type="mitochondrion" evidence="6"/>
<feature type="domain" description="Nuclease associated modular" evidence="5">
    <location>
        <begin position="2"/>
        <end position="18"/>
    </location>
</feature>
<dbReference type="EMBL" id="KU707476">
    <property type="protein sequence ID" value="AMO66512.1"/>
    <property type="molecule type" value="Genomic_DNA"/>
</dbReference>
<dbReference type="AlphaFoldDB" id="A0A140IMV4"/>
<feature type="region of interest" description="Disordered" evidence="4">
    <location>
        <begin position="1"/>
        <end position="28"/>
    </location>
</feature>
<feature type="compositionally biased region" description="Basic and acidic residues" evidence="4">
    <location>
        <begin position="1"/>
        <end position="19"/>
    </location>
</feature>
<evidence type="ECO:0000313" key="6">
    <source>
        <dbReference type="EMBL" id="AMO66512.1"/>
    </source>
</evidence>
<evidence type="ECO:0000256" key="4">
    <source>
        <dbReference type="SAM" id="MobiDB-lite"/>
    </source>
</evidence>
<dbReference type="GeneID" id="27074540"/>
<evidence type="ECO:0000259" key="5">
    <source>
        <dbReference type="SMART" id="SM00496"/>
    </source>
</evidence>
<protein>
    <submittedName>
        <fullName evidence="6">GIY-YIG endonuclease</fullName>
    </submittedName>
</protein>
<proteinExistence type="predicted"/>